<dbReference type="Proteomes" id="UP000605846">
    <property type="component" value="Unassembled WGS sequence"/>
</dbReference>
<dbReference type="PANTHER" id="PTHR12840:SF1">
    <property type="entry name" value="NADH DEHYDROGENASE [UBIQUINONE] 1 BETA SUBCOMPLEX SUBUNIT 8, MITOCHONDRIAL"/>
    <property type="match status" value="1"/>
</dbReference>
<dbReference type="PANTHER" id="PTHR12840">
    <property type="entry name" value="NADH-UBIQUINONE OXIDOREDUCTASE ASHI SUBUNIT"/>
    <property type="match status" value="1"/>
</dbReference>
<protein>
    <submittedName>
        <fullName evidence="1">Uncharacterized protein</fullName>
    </submittedName>
</protein>
<comment type="caution">
    <text evidence="1">The sequence shown here is derived from an EMBL/GenBank/DDBJ whole genome shotgun (WGS) entry which is preliminary data.</text>
</comment>
<sequence>MALRASTLRLLNARLLAANNRNLIVRAQSTLHTGEVTQDPQIGDYPNLPRNSHQLRAPFGWWDNQDRRNFNEAVHEEDEILGVWGPDIHTYSPYKALGQLTLFFALVGGFSAFIYKVQPERPAIKRSYPFDGLKEELGSREYDIRTRGARSE</sequence>
<dbReference type="InterPro" id="IPR008699">
    <property type="entry name" value="NDUFB8"/>
</dbReference>
<dbReference type="GO" id="GO:0005739">
    <property type="term" value="C:mitochondrion"/>
    <property type="evidence" value="ECO:0007669"/>
    <property type="project" value="InterPro"/>
</dbReference>
<gene>
    <name evidence="1" type="ORF">EC973_006852</name>
</gene>
<keyword evidence="2" id="KW-1185">Reference proteome</keyword>
<accession>A0A8H7BVF9</accession>
<proteinExistence type="predicted"/>
<dbReference type="OrthoDB" id="2014058at2759"/>
<organism evidence="1 2">
    <name type="scientific">Apophysomyces ossiformis</name>
    <dbReference type="NCBI Taxonomy" id="679940"/>
    <lineage>
        <taxon>Eukaryota</taxon>
        <taxon>Fungi</taxon>
        <taxon>Fungi incertae sedis</taxon>
        <taxon>Mucoromycota</taxon>
        <taxon>Mucoromycotina</taxon>
        <taxon>Mucoromycetes</taxon>
        <taxon>Mucorales</taxon>
        <taxon>Mucorineae</taxon>
        <taxon>Mucoraceae</taxon>
        <taxon>Apophysomyces</taxon>
    </lineage>
</organism>
<reference evidence="1" key="1">
    <citation type="submission" date="2020-01" db="EMBL/GenBank/DDBJ databases">
        <title>Genome Sequencing of Three Apophysomyces-Like Fungal Strains Confirms a Novel Fungal Genus in the Mucoromycota with divergent Burkholderia-like Endosymbiotic Bacteria.</title>
        <authorList>
            <person name="Stajich J.E."/>
            <person name="Macias A.M."/>
            <person name="Carter-House D."/>
            <person name="Lovett B."/>
            <person name="Kasson L.R."/>
            <person name="Berry K."/>
            <person name="Grigoriev I."/>
            <person name="Chang Y."/>
            <person name="Spatafora J."/>
            <person name="Kasson M.T."/>
        </authorList>
    </citation>
    <scope>NUCLEOTIDE SEQUENCE</scope>
    <source>
        <strain evidence="1">NRRL A-21654</strain>
    </source>
</reference>
<dbReference type="EMBL" id="JABAYA010000046">
    <property type="protein sequence ID" value="KAF7727964.1"/>
    <property type="molecule type" value="Genomic_DNA"/>
</dbReference>
<evidence type="ECO:0000313" key="1">
    <source>
        <dbReference type="EMBL" id="KAF7727964.1"/>
    </source>
</evidence>
<evidence type="ECO:0000313" key="2">
    <source>
        <dbReference type="Proteomes" id="UP000605846"/>
    </source>
</evidence>
<dbReference type="AlphaFoldDB" id="A0A8H7BVF9"/>
<name>A0A8H7BVF9_9FUNG</name>
<dbReference type="Pfam" id="PF05821">
    <property type="entry name" value="NDUF_B8"/>
    <property type="match status" value="1"/>
</dbReference>